<dbReference type="InterPro" id="IPR002123">
    <property type="entry name" value="Plipid/glycerol_acylTrfase"/>
</dbReference>
<dbReference type="GO" id="GO:0009570">
    <property type="term" value="C:chloroplast stroma"/>
    <property type="evidence" value="ECO:0007669"/>
    <property type="project" value="TreeGrafter"/>
</dbReference>
<dbReference type="PANTHER" id="PTHR35695:SF1">
    <property type="entry name" value="GLYCEROL-3-PHOSPHATE ACYLTRANSFERASE, CHLOROPLASTIC"/>
    <property type="match status" value="1"/>
</dbReference>
<proteinExistence type="predicted"/>
<dbReference type="PANTHER" id="PTHR35695">
    <property type="entry name" value="GLYCEROL-3-PHOSPHATE ACYLTRANSFERASE, CHLOROPLASTIC"/>
    <property type="match status" value="1"/>
</dbReference>
<dbReference type="Pfam" id="PF01553">
    <property type="entry name" value="Acyltransferase"/>
    <property type="match status" value="1"/>
</dbReference>
<evidence type="ECO:0000259" key="2">
    <source>
        <dbReference type="Pfam" id="PF01553"/>
    </source>
</evidence>
<feature type="domain" description="Phospholipid/glycerol acyltransferase" evidence="2">
    <location>
        <begin position="170"/>
        <end position="319"/>
    </location>
</feature>
<accession>A0A7R9XQQ5</accession>
<evidence type="ECO:0000256" key="1">
    <source>
        <dbReference type="SAM" id="MobiDB-lite"/>
    </source>
</evidence>
<dbReference type="AlphaFoldDB" id="A0A7R9XQQ5"/>
<sequence length="411" mass="45902">MLSTQLVGTFRVQISSFEKKSNHTKHAARRQRSRCFVRASIESTPLKVRLAQLVVDIVPGERGLRSLASAFPKKIRGTFQGLMDSYKSQMMIAAGDDDIASRATTYIFKDMVKAYAGQLLGTPYEFPSYHRAIRSPYDYFQMANMYIGSLIDFDRSIMRHPTRWSTIHSQIAAGENVILFANHQSEGDAAFIPLFTEVTHPGLGQKVTYVAGDRVVSDLLAKPFSMGKDLLCVHSKKHMNDVPEEKSKKMKQNLSTVKEMQRLLNKGGMLIWIAPAGGRDRRQADGTLCPDKFDPQAIEMMRKLGTKSTSAKTHYYPFAMATYDIMPPPASSEKTIGEQRVVNYTGVGLAIGEEVDVAAFTESEALAEYVWQKVVDEYELIRDCNIPGGGHVELPEDSIHPPRAPSIPIFE</sequence>
<dbReference type="SUPFAM" id="SSF69593">
    <property type="entry name" value="Glycerol-3-phosphate (1)-acyltransferase"/>
    <property type="match status" value="1"/>
</dbReference>
<evidence type="ECO:0000313" key="3">
    <source>
        <dbReference type="EMBL" id="CAD8222782.1"/>
    </source>
</evidence>
<dbReference type="Gene3D" id="3.40.1130.10">
    <property type="entry name" value="Glycerol-3-phosphate (1)-acyltransferase"/>
    <property type="match status" value="1"/>
</dbReference>
<gene>
    <name evidence="3" type="ORF">OLUC0939_LOCUS3506</name>
</gene>
<dbReference type="CDD" id="cd07985">
    <property type="entry name" value="LPLAT_GPAT"/>
    <property type="match status" value="1"/>
</dbReference>
<reference evidence="3" key="1">
    <citation type="submission" date="2021-01" db="EMBL/GenBank/DDBJ databases">
        <authorList>
            <person name="Corre E."/>
            <person name="Pelletier E."/>
            <person name="Niang G."/>
            <person name="Scheremetjew M."/>
            <person name="Finn R."/>
            <person name="Kale V."/>
            <person name="Holt S."/>
            <person name="Cochrane G."/>
            <person name="Meng A."/>
            <person name="Brown T."/>
            <person name="Cohen L."/>
        </authorList>
    </citation>
    <scope>NUCLEOTIDE SEQUENCE</scope>
    <source>
        <strain evidence="3">Clade-A-BCC118000</strain>
    </source>
</reference>
<dbReference type="EMBL" id="HBDX01004077">
    <property type="protein sequence ID" value="CAD8222782.1"/>
    <property type="molecule type" value="Transcribed_RNA"/>
</dbReference>
<name>A0A7R9XQQ5_9CHLO</name>
<feature type="region of interest" description="Disordered" evidence="1">
    <location>
        <begin position="392"/>
        <end position="411"/>
    </location>
</feature>
<protein>
    <recommendedName>
        <fullName evidence="2">Phospholipid/glycerol acyltransferase domain-containing protein</fullName>
    </recommendedName>
</protein>
<dbReference type="GO" id="GO:0004366">
    <property type="term" value="F:glycerol-3-phosphate O-acyltransferase activity"/>
    <property type="evidence" value="ECO:0007669"/>
    <property type="project" value="InterPro"/>
</dbReference>
<organism evidence="3">
    <name type="scientific">Ostreococcus sp. 'lucimarinus'</name>
    <dbReference type="NCBI Taxonomy" id="242159"/>
    <lineage>
        <taxon>Eukaryota</taxon>
        <taxon>Viridiplantae</taxon>
        <taxon>Chlorophyta</taxon>
        <taxon>Mamiellophyceae</taxon>
        <taxon>Mamiellales</taxon>
        <taxon>Bathycoccaceae</taxon>
        <taxon>Ostreococcus</taxon>
    </lineage>
</organism>
<dbReference type="InterPro" id="IPR016222">
    <property type="entry name" value="G3P_O-acylTrfase_chlp"/>
</dbReference>
<dbReference type="GO" id="GO:0006655">
    <property type="term" value="P:phosphatidylglycerol biosynthetic process"/>
    <property type="evidence" value="ECO:0007669"/>
    <property type="project" value="TreeGrafter"/>
</dbReference>